<evidence type="ECO:0000313" key="3">
    <source>
        <dbReference type="Proteomes" id="UP001479436"/>
    </source>
</evidence>
<name>A0ABR2VZL6_9FUNG</name>
<dbReference type="Proteomes" id="UP001479436">
    <property type="component" value="Unassembled WGS sequence"/>
</dbReference>
<feature type="signal peptide" evidence="1">
    <location>
        <begin position="1"/>
        <end position="21"/>
    </location>
</feature>
<accession>A0ABR2VZL6</accession>
<keyword evidence="3" id="KW-1185">Reference proteome</keyword>
<gene>
    <name evidence="2" type="ORF">K7432_007930</name>
</gene>
<keyword evidence="1" id="KW-0732">Signal</keyword>
<comment type="caution">
    <text evidence="2">The sequence shown here is derived from an EMBL/GenBank/DDBJ whole genome shotgun (WGS) entry which is preliminary data.</text>
</comment>
<evidence type="ECO:0000256" key="1">
    <source>
        <dbReference type="SAM" id="SignalP"/>
    </source>
</evidence>
<feature type="chain" id="PRO_5045636713" evidence="1">
    <location>
        <begin position="22"/>
        <end position="230"/>
    </location>
</feature>
<evidence type="ECO:0000313" key="2">
    <source>
        <dbReference type="EMBL" id="KAK9711295.1"/>
    </source>
</evidence>
<proteinExistence type="predicted"/>
<reference evidence="2 3" key="1">
    <citation type="submission" date="2023-04" db="EMBL/GenBank/DDBJ databases">
        <title>Genome of Basidiobolus ranarum AG-B5.</title>
        <authorList>
            <person name="Stajich J.E."/>
            <person name="Carter-House D."/>
            <person name="Gryganskyi A."/>
        </authorList>
    </citation>
    <scope>NUCLEOTIDE SEQUENCE [LARGE SCALE GENOMIC DNA]</scope>
    <source>
        <strain evidence="2 3">AG-B5</strain>
    </source>
</reference>
<sequence>MTLYNYAIILMIASSGVLIHGQSTAVIRYPLETLTWNIPAATITETLEQETVANVISGFNSTYSATAATHTINLGRANLTQTVPGATRIYKVPDFTIFQSFQEETLTRTIPATISVETLPSEVATYTVSSGEVLDYYTITGSTVGNSVILTIIESFSTQDMVDIIPGPTVTHTIGNEGMVTIVKDEDISVVNGDLFTYVESLGSTRILRPIEPTCSTRIETVPLPVSTAT</sequence>
<protein>
    <submittedName>
        <fullName evidence="2">Uncharacterized protein</fullName>
    </submittedName>
</protein>
<organism evidence="2 3">
    <name type="scientific">Basidiobolus ranarum</name>
    <dbReference type="NCBI Taxonomy" id="34480"/>
    <lineage>
        <taxon>Eukaryota</taxon>
        <taxon>Fungi</taxon>
        <taxon>Fungi incertae sedis</taxon>
        <taxon>Zoopagomycota</taxon>
        <taxon>Entomophthoromycotina</taxon>
        <taxon>Basidiobolomycetes</taxon>
        <taxon>Basidiobolales</taxon>
        <taxon>Basidiobolaceae</taxon>
        <taxon>Basidiobolus</taxon>
    </lineage>
</organism>
<dbReference type="EMBL" id="JASJQH010007291">
    <property type="protein sequence ID" value="KAK9711295.1"/>
    <property type="molecule type" value="Genomic_DNA"/>
</dbReference>